<dbReference type="AlphaFoldDB" id="A0ABD2UW47"/>
<dbReference type="Proteomes" id="UP001627284">
    <property type="component" value="Unassembled WGS sequence"/>
</dbReference>
<accession>A0ABD2UW47</accession>
<sequence length="155" mass="17656">PINFNKFIFYQKRRRKEKHSSNITSLHIPKISEPLVSHYKGKRLFIFPKNNSSRGKRLLCILVQDKILEHLEDQEHAATLGVPLKLLAHPNDVIGKMYGVEHSSRVRGIGGNVCPSTVFGMPRHSISHANVGSFSNMSHQRVEDLEKHVESLEEN</sequence>
<organism evidence="1 2">
    <name type="scientific">Solanum stoloniferum</name>
    <dbReference type="NCBI Taxonomy" id="62892"/>
    <lineage>
        <taxon>Eukaryota</taxon>
        <taxon>Viridiplantae</taxon>
        <taxon>Streptophyta</taxon>
        <taxon>Embryophyta</taxon>
        <taxon>Tracheophyta</taxon>
        <taxon>Spermatophyta</taxon>
        <taxon>Magnoliopsida</taxon>
        <taxon>eudicotyledons</taxon>
        <taxon>Gunneridae</taxon>
        <taxon>Pentapetalae</taxon>
        <taxon>asterids</taxon>
        <taxon>lamiids</taxon>
        <taxon>Solanales</taxon>
        <taxon>Solanaceae</taxon>
        <taxon>Solanoideae</taxon>
        <taxon>Solaneae</taxon>
        <taxon>Solanum</taxon>
    </lineage>
</organism>
<comment type="caution">
    <text evidence="1">The sequence shown here is derived from an EMBL/GenBank/DDBJ whole genome shotgun (WGS) entry which is preliminary data.</text>
</comment>
<proteinExistence type="predicted"/>
<gene>
    <name evidence="1" type="ORF">AABB24_005206</name>
</gene>
<keyword evidence="2" id="KW-1185">Reference proteome</keyword>
<name>A0ABD2UW47_9SOLN</name>
<protein>
    <submittedName>
        <fullName evidence="1">Uncharacterized protein</fullName>
    </submittedName>
</protein>
<feature type="non-terminal residue" evidence="1">
    <location>
        <position position="1"/>
    </location>
</feature>
<evidence type="ECO:0000313" key="1">
    <source>
        <dbReference type="EMBL" id="KAL3373093.1"/>
    </source>
</evidence>
<reference evidence="1 2" key="1">
    <citation type="submission" date="2024-05" db="EMBL/GenBank/DDBJ databases">
        <title>De novo assembly of an allotetraploid wild potato.</title>
        <authorList>
            <person name="Hosaka A.J."/>
        </authorList>
    </citation>
    <scope>NUCLEOTIDE SEQUENCE [LARGE SCALE GENOMIC DNA]</scope>
    <source>
        <tissue evidence="1">Young leaves</tissue>
    </source>
</reference>
<evidence type="ECO:0000313" key="2">
    <source>
        <dbReference type="Proteomes" id="UP001627284"/>
    </source>
</evidence>
<dbReference type="EMBL" id="JBJKTR010000003">
    <property type="protein sequence ID" value="KAL3373093.1"/>
    <property type="molecule type" value="Genomic_DNA"/>
</dbReference>